<gene>
    <name evidence="4" type="ORF">NAEGRDRAFT_71308</name>
</gene>
<evidence type="ECO:0000256" key="2">
    <source>
        <dbReference type="SAM" id="Phobius"/>
    </source>
</evidence>
<feature type="compositionally biased region" description="Basic and acidic residues" evidence="1">
    <location>
        <begin position="46"/>
        <end position="75"/>
    </location>
</feature>
<name>D2VQQ3_NAEGR</name>
<sequence length="260" mass="28315">MHHQHSKKSLAVLAVMLIMFIALTMSTLAQDNNISQRPPNPPPGPRPDRSGQRPPRPDHSGQRPPRPDHSGERPHPPPGPQQSGNPRPMPSGKRPPRPLPSGQRPPRPDHSRRQPGPGPRPPRPDRSGQRPPRPQDSSSASPDMDQDDSNIQDGNEMTKTQNRAGEQGLPIGLILGVIGGIVASVSLCLACGAGIVVLILKKKGYSISLQKSEAHQQLREEEDDASVPTIVTPQQYVAQNPVAYSINQVHYPNLNQEQHV</sequence>
<dbReference type="GeneID" id="8855927"/>
<protein>
    <submittedName>
        <fullName evidence="4">Predicted protein</fullName>
    </submittedName>
</protein>
<feature type="transmembrane region" description="Helical" evidence="2">
    <location>
        <begin position="171"/>
        <end position="200"/>
    </location>
</feature>
<evidence type="ECO:0000256" key="1">
    <source>
        <dbReference type="SAM" id="MobiDB-lite"/>
    </source>
</evidence>
<keyword evidence="5" id="KW-1185">Reference proteome</keyword>
<keyword evidence="3" id="KW-0732">Signal</keyword>
<evidence type="ECO:0000313" key="4">
    <source>
        <dbReference type="EMBL" id="EFC40987.1"/>
    </source>
</evidence>
<evidence type="ECO:0000313" key="5">
    <source>
        <dbReference type="Proteomes" id="UP000006671"/>
    </source>
</evidence>
<dbReference type="EMBL" id="GG738889">
    <property type="protein sequence ID" value="EFC40987.1"/>
    <property type="molecule type" value="Genomic_DNA"/>
</dbReference>
<evidence type="ECO:0000256" key="3">
    <source>
        <dbReference type="SAM" id="SignalP"/>
    </source>
</evidence>
<dbReference type="RefSeq" id="XP_002673731.1">
    <property type="nucleotide sequence ID" value="XM_002673685.1"/>
</dbReference>
<dbReference type="AlphaFoldDB" id="D2VQQ3"/>
<dbReference type="Proteomes" id="UP000006671">
    <property type="component" value="Unassembled WGS sequence"/>
</dbReference>
<keyword evidence="2" id="KW-0472">Membrane</keyword>
<reference evidence="4 5" key="1">
    <citation type="journal article" date="2010" name="Cell">
        <title>The genome of Naegleria gruberi illuminates early eukaryotic versatility.</title>
        <authorList>
            <person name="Fritz-Laylin L.K."/>
            <person name="Prochnik S.E."/>
            <person name="Ginger M.L."/>
            <person name="Dacks J.B."/>
            <person name="Carpenter M.L."/>
            <person name="Field M.C."/>
            <person name="Kuo A."/>
            <person name="Paredez A."/>
            <person name="Chapman J."/>
            <person name="Pham J."/>
            <person name="Shu S."/>
            <person name="Neupane R."/>
            <person name="Cipriano M."/>
            <person name="Mancuso J."/>
            <person name="Tu H."/>
            <person name="Salamov A."/>
            <person name="Lindquist E."/>
            <person name="Shapiro H."/>
            <person name="Lucas S."/>
            <person name="Grigoriev I.V."/>
            <person name="Cande W.Z."/>
            <person name="Fulton C."/>
            <person name="Rokhsar D.S."/>
            <person name="Dawson S.C."/>
        </authorList>
    </citation>
    <scope>NUCLEOTIDE SEQUENCE [LARGE SCALE GENOMIC DNA]</scope>
    <source>
        <strain evidence="4 5">NEG-M</strain>
    </source>
</reference>
<keyword evidence="2" id="KW-1133">Transmembrane helix</keyword>
<feature type="region of interest" description="Disordered" evidence="1">
    <location>
        <begin position="31"/>
        <end position="156"/>
    </location>
</feature>
<accession>D2VQQ3</accession>
<dbReference type="KEGG" id="ngr:NAEGRDRAFT_71308"/>
<proteinExistence type="predicted"/>
<dbReference type="InParanoid" id="D2VQQ3"/>
<dbReference type="VEuPathDB" id="AmoebaDB:NAEGRDRAFT_71308"/>
<organism evidence="5">
    <name type="scientific">Naegleria gruberi</name>
    <name type="common">Amoeba</name>
    <dbReference type="NCBI Taxonomy" id="5762"/>
    <lineage>
        <taxon>Eukaryota</taxon>
        <taxon>Discoba</taxon>
        <taxon>Heterolobosea</taxon>
        <taxon>Tetramitia</taxon>
        <taxon>Eutetramitia</taxon>
        <taxon>Vahlkampfiidae</taxon>
        <taxon>Naegleria</taxon>
    </lineage>
</organism>
<feature type="chain" id="PRO_5003038646" evidence="3">
    <location>
        <begin position="30"/>
        <end position="260"/>
    </location>
</feature>
<feature type="signal peptide" evidence="3">
    <location>
        <begin position="1"/>
        <end position="29"/>
    </location>
</feature>
<keyword evidence="2" id="KW-0812">Transmembrane</keyword>